<organism evidence="4 5">
    <name type="scientific">Coniochaeta ligniaria NRRL 30616</name>
    <dbReference type="NCBI Taxonomy" id="1408157"/>
    <lineage>
        <taxon>Eukaryota</taxon>
        <taxon>Fungi</taxon>
        <taxon>Dikarya</taxon>
        <taxon>Ascomycota</taxon>
        <taxon>Pezizomycotina</taxon>
        <taxon>Sordariomycetes</taxon>
        <taxon>Sordariomycetidae</taxon>
        <taxon>Coniochaetales</taxon>
        <taxon>Coniochaetaceae</taxon>
        <taxon>Coniochaeta</taxon>
    </lineage>
</organism>
<gene>
    <name evidence="4" type="ORF">CONLIGDRAFT_601190</name>
</gene>
<dbReference type="GO" id="GO:0005739">
    <property type="term" value="C:mitochondrion"/>
    <property type="evidence" value="ECO:0007669"/>
    <property type="project" value="TreeGrafter"/>
</dbReference>
<accession>A0A1J7IGN6</accession>
<dbReference type="PANTHER" id="PTHR10067:SF9">
    <property type="entry name" value="PHOSPHATIDYLSERINE DECARBOXYLASE FAMILY PROTEIN (AFU_ORTHOLOGUE AFUA_7G01730)"/>
    <property type="match status" value="1"/>
</dbReference>
<evidence type="ECO:0000259" key="3">
    <source>
        <dbReference type="Pfam" id="PF12588"/>
    </source>
</evidence>
<keyword evidence="5" id="KW-1185">Reference proteome</keyword>
<dbReference type="Proteomes" id="UP000182658">
    <property type="component" value="Unassembled WGS sequence"/>
</dbReference>
<dbReference type="GO" id="GO:0004609">
    <property type="term" value="F:phosphatidylserine decarboxylase activity"/>
    <property type="evidence" value="ECO:0007669"/>
    <property type="project" value="InterPro"/>
</dbReference>
<evidence type="ECO:0000313" key="5">
    <source>
        <dbReference type="Proteomes" id="UP000182658"/>
    </source>
</evidence>
<dbReference type="EMBL" id="KV875100">
    <property type="protein sequence ID" value="OIW26614.1"/>
    <property type="molecule type" value="Genomic_DNA"/>
</dbReference>
<evidence type="ECO:0000256" key="2">
    <source>
        <dbReference type="ARBA" id="ARBA00023239"/>
    </source>
</evidence>
<feature type="domain" description="L-tryptophan decarboxylase PsiD-like" evidence="3">
    <location>
        <begin position="52"/>
        <end position="189"/>
    </location>
</feature>
<dbReference type="InterPro" id="IPR022237">
    <property type="entry name" value="PsiD-like"/>
</dbReference>
<keyword evidence="2" id="KW-0456">Lyase</keyword>
<protein>
    <recommendedName>
        <fullName evidence="3">L-tryptophan decarboxylase PsiD-like domain-containing protein</fullName>
    </recommendedName>
</protein>
<dbReference type="GO" id="GO:0006646">
    <property type="term" value="P:phosphatidylethanolamine biosynthetic process"/>
    <property type="evidence" value="ECO:0007669"/>
    <property type="project" value="TreeGrafter"/>
</dbReference>
<sequence length="447" mass="50453">MVWQHGDEHYIPEKHKRDRPGAWLPADNRVHQQWLQNQVDHVDKNPGKKLIPVLQEFKDLIEGNTRIYMYFREMWDEIPRRPPYTKDPTGKSQIRDYHHMLAVLNHVFTRAPEWTDAAEAAGMVGVPMCAIFDYAMGTPSGHAAFLDPDVNKMLKKVLNEWGKFLKTPESAQVLGDHRSGWFGEVGYKDLMAVANGPLQTNFKFEDMYICDPSKEHYGFKSWDDFFTRQLRPEARPVASPDDDGVVANACESKVYNVARNVHLRSKFWIKSQPYSPLDMLAHDPLAQHFAGGTIYQAFLSALSYHRWHAPVSGTVKRAFVQDGTYFSEPLVEATDAAGKEDMDRRGISVAQGYLTALATRAVIFFEADNPAIGLMAFVGVGMDEVSTCEITVKEGQHVKKGDEIGMFHFGGSSHCLLFRKGVKVEGFPEVGRKENVPVRGQVAVVRP</sequence>
<dbReference type="InterPro" id="IPR003817">
    <property type="entry name" value="PS_Dcarbxylase"/>
</dbReference>
<dbReference type="Pfam" id="PF12588">
    <property type="entry name" value="PSDC"/>
    <property type="match status" value="1"/>
</dbReference>
<proteinExistence type="predicted"/>
<evidence type="ECO:0000256" key="1">
    <source>
        <dbReference type="ARBA" id="ARBA00022793"/>
    </source>
</evidence>
<dbReference type="PANTHER" id="PTHR10067">
    <property type="entry name" value="PHOSPHATIDYLSERINE DECARBOXYLASE"/>
    <property type="match status" value="1"/>
</dbReference>
<reference evidence="4 5" key="1">
    <citation type="submission" date="2016-10" db="EMBL/GenBank/DDBJ databases">
        <title>Draft genome sequence of Coniochaeta ligniaria NRRL30616, a lignocellulolytic fungus for bioabatement of inhibitors in plant biomass hydrolysates.</title>
        <authorList>
            <consortium name="DOE Joint Genome Institute"/>
            <person name="Jimenez D.J."/>
            <person name="Hector R.E."/>
            <person name="Riley R."/>
            <person name="Sun H."/>
            <person name="Grigoriev I.V."/>
            <person name="Van Elsas J.D."/>
            <person name="Nichols N.N."/>
        </authorList>
    </citation>
    <scope>NUCLEOTIDE SEQUENCE [LARGE SCALE GENOMIC DNA]</scope>
    <source>
        <strain evidence="4 5">NRRL 30616</strain>
    </source>
</reference>
<dbReference type="STRING" id="1408157.A0A1J7IGN6"/>
<dbReference type="InParanoid" id="A0A1J7IGN6"/>
<name>A0A1J7IGN6_9PEZI</name>
<evidence type="ECO:0000313" key="4">
    <source>
        <dbReference type="EMBL" id="OIW26614.1"/>
    </source>
</evidence>
<keyword evidence="1" id="KW-0210">Decarboxylase</keyword>
<dbReference type="AlphaFoldDB" id="A0A1J7IGN6"/>
<dbReference type="OrthoDB" id="5973539at2759"/>
<dbReference type="Pfam" id="PF02666">
    <property type="entry name" value="PS_Dcarbxylase"/>
    <property type="match status" value="1"/>
</dbReference>